<comment type="caution">
    <text evidence="1">The sequence shown here is derived from an EMBL/GenBank/DDBJ whole genome shotgun (WGS) entry which is preliminary data.</text>
</comment>
<keyword evidence="2" id="KW-1185">Reference proteome</keyword>
<evidence type="ECO:0000313" key="2">
    <source>
        <dbReference type="Proteomes" id="UP000288102"/>
    </source>
</evidence>
<sequence length="70" mass="8467">MKDERTIQEHFEHIEYGEGNIQAIYHNNFRLFQYYNSDRQIVKSTELKIVNGVIQRNATNRTYTLYKIVL</sequence>
<reference evidence="2" key="1">
    <citation type="journal article" date="2019" name="Syst. Appl. Microbiol.">
        <title>Flavobacterium circumlabens sp. nov. and Flavobacterium cupreum sp. nov., two psychrotrophic species isolated from Antarctic environmental samples.</title>
        <authorList>
            <person name="Kralova S."/>
            <person name="Busse H.-J."/>
            <person name="Svec P."/>
            <person name="Maslanova I."/>
            <person name="Stankova E."/>
            <person name="Bartak M."/>
            <person name="Sedlacek I."/>
        </authorList>
    </citation>
    <scope>NUCLEOTIDE SEQUENCE [LARGE SCALE GENOMIC DNA]</scope>
    <source>
        <strain evidence="2">CCM 8825</strain>
    </source>
</reference>
<dbReference type="Proteomes" id="UP000288102">
    <property type="component" value="Unassembled WGS sequence"/>
</dbReference>
<evidence type="ECO:0000313" key="1">
    <source>
        <dbReference type="EMBL" id="RUT68574.1"/>
    </source>
</evidence>
<organism evidence="1 2">
    <name type="scientific">Flavobacterium cupreum</name>
    <dbReference type="NCBI Taxonomy" id="2133766"/>
    <lineage>
        <taxon>Bacteria</taxon>
        <taxon>Pseudomonadati</taxon>
        <taxon>Bacteroidota</taxon>
        <taxon>Flavobacteriia</taxon>
        <taxon>Flavobacteriales</taxon>
        <taxon>Flavobacteriaceae</taxon>
        <taxon>Flavobacterium</taxon>
    </lineage>
</organism>
<protein>
    <submittedName>
        <fullName evidence="1">Uncharacterized protein</fullName>
    </submittedName>
</protein>
<dbReference type="AlphaFoldDB" id="A0A434A2N0"/>
<name>A0A434A2N0_9FLAO</name>
<proteinExistence type="predicted"/>
<gene>
    <name evidence="1" type="ORF">D0817_20845</name>
</gene>
<accession>A0A434A2N0</accession>
<dbReference type="EMBL" id="QWDM01000016">
    <property type="protein sequence ID" value="RUT68574.1"/>
    <property type="molecule type" value="Genomic_DNA"/>
</dbReference>